<dbReference type="InterPro" id="IPR000225">
    <property type="entry name" value="Armadillo"/>
</dbReference>
<protein>
    <recommendedName>
        <fullName evidence="5">Importin subunit alpha</fullName>
    </recommendedName>
</protein>
<feature type="compositionally biased region" description="Basic residues" evidence="7">
    <location>
        <begin position="9"/>
        <end position="19"/>
    </location>
</feature>
<dbReference type="SUPFAM" id="SSF48371">
    <property type="entry name" value="ARM repeat"/>
    <property type="match status" value="1"/>
</dbReference>
<dbReference type="PROSITE" id="PS50176">
    <property type="entry name" value="ARM_REPEAT"/>
    <property type="match status" value="1"/>
</dbReference>
<evidence type="ECO:0000313" key="9">
    <source>
        <dbReference type="Proteomes" id="UP001146793"/>
    </source>
</evidence>
<evidence type="ECO:0000256" key="6">
    <source>
        <dbReference type="PROSITE-ProRule" id="PRU00259"/>
    </source>
</evidence>
<comment type="similarity">
    <text evidence="1 5">Belongs to the importin alpha family.</text>
</comment>
<gene>
    <name evidence="8" type="ORF">M0812_29398</name>
</gene>
<evidence type="ECO:0000256" key="4">
    <source>
        <dbReference type="ARBA" id="ARBA00022927"/>
    </source>
</evidence>
<dbReference type="AlphaFoldDB" id="A0AAV7YB22"/>
<dbReference type="InterPro" id="IPR011989">
    <property type="entry name" value="ARM-like"/>
</dbReference>
<evidence type="ECO:0000256" key="2">
    <source>
        <dbReference type="ARBA" id="ARBA00022448"/>
    </source>
</evidence>
<dbReference type="EMBL" id="JANTQA010000072">
    <property type="protein sequence ID" value="KAJ3424674.1"/>
    <property type="molecule type" value="Genomic_DNA"/>
</dbReference>
<evidence type="ECO:0000256" key="5">
    <source>
        <dbReference type="PIRNR" id="PIRNR005673"/>
    </source>
</evidence>
<feature type="region of interest" description="Disordered" evidence="7">
    <location>
        <begin position="1"/>
        <end position="23"/>
    </location>
</feature>
<evidence type="ECO:0000256" key="3">
    <source>
        <dbReference type="ARBA" id="ARBA00022737"/>
    </source>
</evidence>
<evidence type="ECO:0000313" key="8">
    <source>
        <dbReference type="EMBL" id="KAJ3424674.1"/>
    </source>
</evidence>
<dbReference type="InterPro" id="IPR024931">
    <property type="entry name" value="Importin_alpha"/>
</dbReference>
<keyword evidence="4 5" id="KW-0653">Protein transport</keyword>
<feature type="repeat" description="ARM" evidence="6">
    <location>
        <begin position="159"/>
        <end position="187"/>
    </location>
</feature>
<dbReference type="GO" id="GO:0061608">
    <property type="term" value="F:nuclear import signal receptor activity"/>
    <property type="evidence" value="ECO:0007669"/>
    <property type="project" value="InterPro"/>
</dbReference>
<dbReference type="PANTHER" id="PTHR23316">
    <property type="entry name" value="IMPORTIN ALPHA"/>
    <property type="match status" value="1"/>
</dbReference>
<reference evidence="8" key="1">
    <citation type="submission" date="2022-08" db="EMBL/GenBank/DDBJ databases">
        <title>Novel sulphate-reducing endosymbionts in the free-living metamonad Anaeramoeba.</title>
        <authorList>
            <person name="Jerlstrom-Hultqvist J."/>
            <person name="Cepicka I."/>
            <person name="Gallot-Lavallee L."/>
            <person name="Salas-Leiva D."/>
            <person name="Curtis B.A."/>
            <person name="Zahonova K."/>
            <person name="Pipaliya S."/>
            <person name="Dacks J."/>
            <person name="Roger A.J."/>
        </authorList>
    </citation>
    <scope>NUCLEOTIDE SEQUENCE</scope>
    <source>
        <strain evidence="8">Busselton2</strain>
    </source>
</reference>
<dbReference type="GO" id="GO:0006606">
    <property type="term" value="P:protein import into nucleus"/>
    <property type="evidence" value="ECO:0007669"/>
    <property type="project" value="InterPro"/>
</dbReference>
<accession>A0AAV7YB22</accession>
<keyword evidence="3" id="KW-0677">Repeat</keyword>
<organism evidence="8 9">
    <name type="scientific">Anaeramoeba flamelloides</name>
    <dbReference type="NCBI Taxonomy" id="1746091"/>
    <lineage>
        <taxon>Eukaryota</taxon>
        <taxon>Metamonada</taxon>
        <taxon>Anaeramoebidae</taxon>
        <taxon>Anaeramoeba</taxon>
    </lineage>
</organism>
<dbReference type="PIRSF" id="PIRSF005673">
    <property type="entry name" value="Importin_alpha"/>
    <property type="match status" value="1"/>
</dbReference>
<dbReference type="InterPro" id="IPR016024">
    <property type="entry name" value="ARM-type_fold"/>
</dbReference>
<dbReference type="Gene3D" id="1.25.10.10">
    <property type="entry name" value="Leucine-rich Repeat Variant"/>
    <property type="match status" value="1"/>
</dbReference>
<proteinExistence type="inferred from homology"/>
<dbReference type="Pfam" id="PF00514">
    <property type="entry name" value="Arm"/>
    <property type="match status" value="4"/>
</dbReference>
<comment type="caution">
    <text evidence="8">The sequence shown here is derived from an EMBL/GenBank/DDBJ whole genome shotgun (WGS) entry which is preliminary data.</text>
</comment>
<dbReference type="GO" id="GO:0005737">
    <property type="term" value="C:cytoplasm"/>
    <property type="evidence" value="ECO:0007669"/>
    <property type="project" value="InterPro"/>
</dbReference>
<keyword evidence="2 5" id="KW-0813">Transport</keyword>
<dbReference type="SMART" id="SM00185">
    <property type="entry name" value="ARM"/>
    <property type="match status" value="7"/>
</dbReference>
<evidence type="ECO:0000256" key="7">
    <source>
        <dbReference type="SAM" id="MobiDB-lite"/>
    </source>
</evidence>
<dbReference type="Proteomes" id="UP001146793">
    <property type="component" value="Unassembled WGS sequence"/>
</dbReference>
<name>A0AAV7YB22_9EUKA</name>
<sequence>MDSFEKKLEKRKSKFKSKSKKQDSVNKRVNLTISLSNKNREKKLTNKRKLLQDYNLLHPEKIQEYQKLPLPKASDFPQIANLLEGNNLVSIRKYLYLLRSLIALPDPPYSKFVSSGIVDCVINFLQNSKDVVILFESAWIICNIASTSSIFVTRLYKMNIIPILIDLLDHDNIRILEQVIWALGNISGDRILYRDLIIKTEGCIEKIIKAFQKETSDSELIKTICWAYTNFVRDPNKEVVKLTGDALPHLTKLLYHEEISIISDVCNSLCNLTTRNFKMVDLLIDCNVIKKIIDLISHNNSNIQFYSLRCIGNVLTGTKEQTQAVIDNGGIICISKLLDDPNVTLRKESCWALSNICAGSVQQIQSVIESKALTQSIEILKNETFTVQKEAIWIFINICLCGKREQKETIIKYGIIDIFCEMLTMNNIKITLNCLQCLDDILLLGKEIQIEQGFMNQNEMASYIRGISGQKKITQLENSNNKKVSLLATKIMDTYFQNFIISKNDMYEIEDLDEKKVFAWESFLFTNIEDNDYEIDYD</sequence>
<evidence type="ECO:0000256" key="1">
    <source>
        <dbReference type="ARBA" id="ARBA00010394"/>
    </source>
</evidence>